<dbReference type="SUPFAM" id="SSF56219">
    <property type="entry name" value="DNase I-like"/>
    <property type="match status" value="1"/>
</dbReference>
<dbReference type="InterPro" id="IPR000477">
    <property type="entry name" value="RT_dom"/>
</dbReference>
<dbReference type="PANTHER" id="PTHR33116:SF78">
    <property type="entry name" value="OS12G0587133 PROTEIN"/>
    <property type="match status" value="1"/>
</dbReference>
<keyword evidence="3" id="KW-0808">Transferase</keyword>
<dbReference type="EMBL" id="ASHM01006890">
    <property type="protein sequence ID" value="PNY14484.1"/>
    <property type="molecule type" value="Genomic_DNA"/>
</dbReference>
<dbReference type="Proteomes" id="UP000236291">
    <property type="component" value="Unassembled WGS sequence"/>
</dbReference>
<proteinExistence type="predicted"/>
<dbReference type="AlphaFoldDB" id="A0A2K3PGV0"/>
<feature type="non-terminal residue" evidence="3">
    <location>
        <position position="1031"/>
    </location>
</feature>
<evidence type="ECO:0000256" key="1">
    <source>
        <dbReference type="SAM" id="MobiDB-lite"/>
    </source>
</evidence>
<name>A0A2K3PGV0_TRIPR</name>
<dbReference type="CDD" id="cd01650">
    <property type="entry name" value="RT_nLTR_like"/>
    <property type="match status" value="1"/>
</dbReference>
<dbReference type="InterPro" id="IPR036691">
    <property type="entry name" value="Endo/exonu/phosph_ase_sf"/>
</dbReference>
<keyword evidence="3" id="KW-0418">Kinase</keyword>
<accession>A0A2K3PGV0</accession>
<comment type="caution">
    <text evidence="3">The sequence shown here is derived from an EMBL/GenBank/DDBJ whole genome shotgun (WGS) entry which is preliminary data.</text>
</comment>
<keyword evidence="3" id="KW-0675">Receptor</keyword>
<dbReference type="STRING" id="57577.A0A2K3PGV0"/>
<dbReference type="PROSITE" id="PS50878">
    <property type="entry name" value="RT_POL"/>
    <property type="match status" value="1"/>
</dbReference>
<feature type="domain" description="Reverse transcriptase" evidence="2">
    <location>
        <begin position="517"/>
        <end position="772"/>
    </location>
</feature>
<reference evidence="3 4" key="2">
    <citation type="journal article" date="2017" name="Front. Plant Sci.">
        <title>Gene Classification and Mining of Molecular Markers Useful in Red Clover (Trifolium pratense) Breeding.</title>
        <authorList>
            <person name="Istvanek J."/>
            <person name="Dluhosova J."/>
            <person name="Dluhos P."/>
            <person name="Patkova L."/>
            <person name="Nedelnik J."/>
            <person name="Repkova J."/>
        </authorList>
    </citation>
    <scope>NUCLEOTIDE SEQUENCE [LARGE SCALE GENOMIC DNA]</scope>
    <source>
        <strain evidence="4">cv. Tatra</strain>
        <tissue evidence="3">Young leaves</tissue>
    </source>
</reference>
<dbReference type="Gene3D" id="3.60.10.10">
    <property type="entry name" value="Endonuclease/exonuclease/phosphatase"/>
    <property type="match status" value="1"/>
</dbReference>
<reference evidence="3 4" key="1">
    <citation type="journal article" date="2014" name="Am. J. Bot.">
        <title>Genome assembly and annotation for red clover (Trifolium pratense; Fabaceae).</title>
        <authorList>
            <person name="Istvanek J."/>
            <person name="Jaros M."/>
            <person name="Krenek A."/>
            <person name="Repkova J."/>
        </authorList>
    </citation>
    <scope>NUCLEOTIDE SEQUENCE [LARGE SCALE GENOMIC DNA]</scope>
    <source>
        <strain evidence="4">cv. Tatra</strain>
        <tissue evidence="3">Young leaves</tissue>
    </source>
</reference>
<dbReference type="GO" id="GO:0016301">
    <property type="term" value="F:kinase activity"/>
    <property type="evidence" value="ECO:0007669"/>
    <property type="project" value="UniProtKB-KW"/>
</dbReference>
<feature type="region of interest" description="Disordered" evidence="1">
    <location>
        <begin position="1004"/>
        <end position="1031"/>
    </location>
</feature>
<protein>
    <submittedName>
        <fullName evidence="3">Cysteine-rich receptor-like protein kinase</fullName>
    </submittedName>
</protein>
<evidence type="ECO:0000259" key="2">
    <source>
        <dbReference type="PROSITE" id="PS50878"/>
    </source>
</evidence>
<dbReference type="Pfam" id="PF00078">
    <property type="entry name" value="RVT_1"/>
    <property type="match status" value="1"/>
</dbReference>
<feature type="compositionally biased region" description="Basic and acidic residues" evidence="1">
    <location>
        <begin position="1015"/>
        <end position="1031"/>
    </location>
</feature>
<evidence type="ECO:0000313" key="3">
    <source>
        <dbReference type="EMBL" id="PNY14484.1"/>
    </source>
</evidence>
<evidence type="ECO:0000313" key="4">
    <source>
        <dbReference type="Proteomes" id="UP000236291"/>
    </source>
</evidence>
<dbReference type="PANTHER" id="PTHR33116">
    <property type="entry name" value="REVERSE TRANSCRIPTASE ZINC-BINDING DOMAIN-CONTAINING PROTEIN-RELATED-RELATED"/>
    <property type="match status" value="1"/>
</dbReference>
<sequence>MNQIVSPEGSDSIRGSDNAVQEADEHLICSSASNLEGIELKVGLPGTRRGQHVVSQVGQSGVRDLCSVASEANIVMPSQGREGDYREVVEAVRLMGLQQELGVRFHGSDEEDLQRAIDVETRDRKEKEDWEQQRCDWVFLPAVGNSGGLLSLWNKSKATRVFDFSGEGFVGVCLDLHLEQIREKGAVRPYPYATTSEMVEFDSFLTELQLEDCPIIGRNFTWFHPNGVAMSRFDRVLISSVWSEMWPNPHVRVLSRDVSDHCPLVLKYDASNWGPKPFRLNNFWLHNKKFKELVEKTWREHIVSGWMGFILKERFKGLKVTIKQWNQQVLGDSEEIKRKLILEIMTLDQKSEVTGLSQQEVAVRKNKFDDLLCILKSIDAAIFQRSRSKWLKAGDANTAYFHSRVKMRRRRNGMVALLTLTGWAEGPANVRAAAVNFFRTHFQSVGWDRPTLDGLDFTQITADQNMDLVQPFTGVEIEDVVKAANGTKSPGPDGLVFAFIKSFWALMKYEVRIMFDQFHGNECLPKSLLSYFVTLIPKVNSPQALSEFRPISLLGCLYKKKPCGRGGGLVAVNEIIDWAKKNRESFLIFKVDFEKAYDSVDWGFLDYILRRFGFSDKWRAWMRACVCSGSMSALVNGSPTEEISIKRGLKQGDPLAPHLFLLVAEGLGALMRKAVEIGRFKPYCIGRERERFSVSLLQYADDTLCIGEASMENLWTLKAVLRGFEMASGLKVNFWKSSLIEVNVAADFMLLAANFLNCRIGKTLFKYLGLPEVIKIQRNFLWSGLSNRRKISWVKWEDVCKPKSVGGLGVRDLRLTNISLLAKWRWKLLQPHDELWKDIVVAKYGNGVVGRNSLGEAQISRFGSTWWRNICLLDNNSSWLYSISLQQELNLSQMGGVVQGGWRWSLLWRREFFSWEEPIYHQFLAIIDEFQPVEREDSWRWKIDPQLGYTAMLTYHNLILLHRPVAGFDELQHLVFNNIWKSAAPSKVIAFSWQMLLDSKVVNTGPDRPVGPGTGHDDGSVRSEKRTEYEP</sequence>
<organism evidence="3 4">
    <name type="scientific">Trifolium pratense</name>
    <name type="common">Red clover</name>
    <dbReference type="NCBI Taxonomy" id="57577"/>
    <lineage>
        <taxon>Eukaryota</taxon>
        <taxon>Viridiplantae</taxon>
        <taxon>Streptophyta</taxon>
        <taxon>Embryophyta</taxon>
        <taxon>Tracheophyta</taxon>
        <taxon>Spermatophyta</taxon>
        <taxon>Magnoliopsida</taxon>
        <taxon>eudicotyledons</taxon>
        <taxon>Gunneridae</taxon>
        <taxon>Pentapetalae</taxon>
        <taxon>rosids</taxon>
        <taxon>fabids</taxon>
        <taxon>Fabales</taxon>
        <taxon>Fabaceae</taxon>
        <taxon>Papilionoideae</taxon>
        <taxon>50 kb inversion clade</taxon>
        <taxon>NPAAA clade</taxon>
        <taxon>Hologalegina</taxon>
        <taxon>IRL clade</taxon>
        <taxon>Trifolieae</taxon>
        <taxon>Trifolium</taxon>
    </lineage>
</organism>
<gene>
    <name evidence="3" type="ORF">L195_g011165</name>
</gene>